<evidence type="ECO:0000259" key="5">
    <source>
        <dbReference type="SMART" id="SM00062"/>
    </source>
</evidence>
<name>A0A937ANR2_9BACT</name>
<sequence length="486" mass="55735">MLCLALIAALLGCSKSNNSNSDVIYNISPPDIDLPAIKERGVLRAIVDNSATSYFIYKGRPMGYEYEMLRWLADYLEVELKIIIKNDIAEALKLLNEGEGDIVAFNLTITNERKRFVDFTEPLYYARQVLVQKRPDNWRTMKIHEIEQELIRDPIELAGKTVHVRKASAYITRLKNLSEEIGSEINIVEDTVNAEIDELIRQVAEGEIDYTVADEDVALLSATFFPDIDVKTPISFSQRIAWAIRQNSDSLENTINGWLEQKQKTTDYYVVYNKYFKNLKRSANRSYSEFSSVAGDKLSPYDEEIKVASDQLGWDWLLLASLIYQESKFDPNAQSWAGAVGLMQLVENTAEEYGISNRNDPNESLNAGTAYINWLQNTFSESIQDSVTRLKFVLAAYNVGIGHIQDARRLCKKYDADPNKWEGNVEKYLLLKSKEKYYTDPVVRYGYCRGSEPVNYVESILQRYKQYKQLVKSDEIRGFEEDNSVI</sequence>
<dbReference type="Pfam" id="PF00497">
    <property type="entry name" value="SBP_bac_3"/>
    <property type="match status" value="1"/>
</dbReference>
<reference evidence="6" key="1">
    <citation type="submission" date="2021-01" db="EMBL/GenBank/DDBJ databases">
        <title>Marivirga sp. nov., isolated from intertidal surface sediments.</title>
        <authorList>
            <person name="Zhang M."/>
        </authorList>
    </citation>
    <scope>NUCLEOTIDE SEQUENCE</scope>
    <source>
        <strain evidence="6">SM1354</strain>
    </source>
</reference>
<gene>
    <name evidence="6" type="ORF">JKP34_16510</name>
</gene>
<dbReference type="SUPFAM" id="SSF53850">
    <property type="entry name" value="Periplasmic binding protein-like II"/>
    <property type="match status" value="1"/>
</dbReference>
<keyword evidence="3" id="KW-0732">Signal</keyword>
<dbReference type="Pfam" id="PF01464">
    <property type="entry name" value="SLT"/>
    <property type="match status" value="1"/>
</dbReference>
<evidence type="ECO:0000313" key="6">
    <source>
        <dbReference type="EMBL" id="MBL0766873.1"/>
    </source>
</evidence>
<evidence type="ECO:0000256" key="1">
    <source>
        <dbReference type="ARBA" id="ARBA00004339"/>
    </source>
</evidence>
<dbReference type="InterPro" id="IPR008258">
    <property type="entry name" value="Transglycosylase_SLT_dom_1"/>
</dbReference>
<keyword evidence="7" id="KW-1185">Reference proteome</keyword>
<evidence type="ECO:0000256" key="2">
    <source>
        <dbReference type="ARBA" id="ARBA00007734"/>
    </source>
</evidence>
<feature type="domain" description="Solute-binding protein family 3/N-terminal" evidence="5">
    <location>
        <begin position="42"/>
        <end position="279"/>
    </location>
</feature>
<dbReference type="GO" id="GO:0009279">
    <property type="term" value="C:cell outer membrane"/>
    <property type="evidence" value="ECO:0007669"/>
    <property type="project" value="UniProtKB-SubCell"/>
</dbReference>
<dbReference type="Gene3D" id="3.40.190.10">
    <property type="entry name" value="Periplasmic binding protein-like II"/>
    <property type="match status" value="2"/>
</dbReference>
<dbReference type="PROSITE" id="PS00922">
    <property type="entry name" value="TRANSGLYCOSYLASE"/>
    <property type="match status" value="1"/>
</dbReference>
<evidence type="ECO:0000256" key="4">
    <source>
        <dbReference type="ARBA" id="ARBA00023237"/>
    </source>
</evidence>
<protein>
    <submittedName>
        <fullName evidence="6">Transporter substrate-binding domain-containing protein</fullName>
    </submittedName>
</protein>
<dbReference type="GO" id="GO:0000270">
    <property type="term" value="P:peptidoglycan metabolic process"/>
    <property type="evidence" value="ECO:0007669"/>
    <property type="project" value="InterPro"/>
</dbReference>
<keyword evidence="4" id="KW-0998">Cell outer membrane</keyword>
<evidence type="ECO:0000256" key="3">
    <source>
        <dbReference type="ARBA" id="ARBA00022729"/>
    </source>
</evidence>
<dbReference type="PANTHER" id="PTHR35936:SF32">
    <property type="entry name" value="MEMBRANE-BOUND LYTIC MUREIN TRANSGLYCOSYLASE F"/>
    <property type="match status" value="1"/>
</dbReference>
<dbReference type="Gene3D" id="1.10.530.10">
    <property type="match status" value="1"/>
</dbReference>
<dbReference type="InterPro" id="IPR001638">
    <property type="entry name" value="Solute-binding_3/MltF_N"/>
</dbReference>
<organism evidence="6 7">
    <name type="scientific">Marivirga atlantica</name>
    <dbReference type="NCBI Taxonomy" id="1548457"/>
    <lineage>
        <taxon>Bacteria</taxon>
        <taxon>Pseudomonadati</taxon>
        <taxon>Bacteroidota</taxon>
        <taxon>Cytophagia</taxon>
        <taxon>Cytophagales</taxon>
        <taxon>Marivirgaceae</taxon>
        <taxon>Marivirga</taxon>
    </lineage>
</organism>
<dbReference type="PANTHER" id="PTHR35936">
    <property type="entry name" value="MEMBRANE-BOUND LYTIC MUREIN TRANSGLYCOSYLASE F"/>
    <property type="match status" value="1"/>
</dbReference>
<dbReference type="SUPFAM" id="SSF53955">
    <property type="entry name" value="Lysozyme-like"/>
    <property type="match status" value="1"/>
</dbReference>
<dbReference type="EMBL" id="JAERQG010000004">
    <property type="protein sequence ID" value="MBL0766873.1"/>
    <property type="molecule type" value="Genomic_DNA"/>
</dbReference>
<dbReference type="InterPro" id="IPR023346">
    <property type="entry name" value="Lysozyme-like_dom_sf"/>
</dbReference>
<dbReference type="AlphaFoldDB" id="A0A937ANR2"/>
<keyword evidence="4" id="KW-0472">Membrane</keyword>
<comment type="caution">
    <text evidence="6">The sequence shown here is derived from an EMBL/GenBank/DDBJ whole genome shotgun (WGS) entry which is preliminary data.</text>
</comment>
<proteinExistence type="inferred from homology"/>
<dbReference type="CDD" id="cd13403">
    <property type="entry name" value="MLTF-like"/>
    <property type="match status" value="1"/>
</dbReference>
<dbReference type="InterPro" id="IPR000189">
    <property type="entry name" value="Transglyc_AS"/>
</dbReference>
<dbReference type="Proteomes" id="UP000642920">
    <property type="component" value="Unassembled WGS sequence"/>
</dbReference>
<dbReference type="SMART" id="SM00062">
    <property type="entry name" value="PBPb"/>
    <property type="match status" value="1"/>
</dbReference>
<dbReference type="GO" id="GO:0008933">
    <property type="term" value="F:peptidoglycan lytic transglycosylase activity"/>
    <property type="evidence" value="ECO:0007669"/>
    <property type="project" value="InterPro"/>
</dbReference>
<dbReference type="CDD" id="cd01009">
    <property type="entry name" value="PBP2_YfhD_N"/>
    <property type="match status" value="1"/>
</dbReference>
<accession>A0A937ANR2</accession>
<comment type="subcellular location">
    <subcellularLocation>
        <location evidence="1">Cell outer membrane</location>
        <topology evidence="1">Peripheral membrane protein</topology>
    </subcellularLocation>
</comment>
<comment type="similarity">
    <text evidence="2">Belongs to the transglycosylase Slt family.</text>
</comment>
<evidence type="ECO:0000313" key="7">
    <source>
        <dbReference type="Proteomes" id="UP000642920"/>
    </source>
</evidence>